<dbReference type="GO" id="GO:0006260">
    <property type="term" value="P:DNA replication"/>
    <property type="evidence" value="ECO:0007669"/>
    <property type="project" value="UniProtKB-UniRule"/>
</dbReference>
<comment type="similarity">
    <text evidence="2 13 14">Belongs to the RecF family.</text>
</comment>
<sequence length="433" mass="46555">MFVDHLELKDFRSYEAAKLDIGPGVSVFVGPNGHGKTNLVEAVEYLSTLSSHRVSADAPLIRAGTSQAIVRALVVAGRDDPRKLLLELEINAGRANHARINRAPVRRMRDFIGALRTVVFSPEDLAMVKGDPTDRRAFLDALVITRWPRLAGVKSDYDRVLRQRNTLLKTLARRSSRVDGGDVATLDVWNERLAQFGAELLAARLATLSDLMPYARASYAAIAPVNNRVDARYKSSLGGLSELLGYATDGAPGELPEAADTDDEVRTPAPGPDQLAVLMMDAMAARRGDELARGVTLVGPHRDDVTLTIGTLPAKGYASHGESWSLALALRLGSLDMLRADDVEPVLVLDDVFAELDVTRRDRLADAVAKAEQVLVTAAVGSDVPGQLNGQRFDVDLRGSAHAGHEESATGPRVSIVSPALSTGSVHRSVDND</sequence>
<gene>
    <name evidence="13 16" type="primary">recF</name>
    <name evidence="16" type="ORF">PFCIRM138_00375</name>
</gene>
<dbReference type="NCBIfam" id="TIGR00611">
    <property type="entry name" value="recf"/>
    <property type="match status" value="1"/>
</dbReference>
<dbReference type="InterPro" id="IPR001238">
    <property type="entry name" value="DNA-binding_RecF"/>
</dbReference>
<dbReference type="AlphaFoldDB" id="A0A0B7P183"/>
<evidence type="ECO:0000256" key="12">
    <source>
        <dbReference type="ARBA" id="ARBA00025401"/>
    </source>
</evidence>
<keyword evidence="5 13" id="KW-0235">DNA replication</keyword>
<evidence type="ECO:0000256" key="11">
    <source>
        <dbReference type="ARBA" id="ARBA00023236"/>
    </source>
</evidence>
<comment type="subcellular location">
    <subcellularLocation>
        <location evidence="1 13 14">Cytoplasm</location>
    </subcellularLocation>
</comment>
<dbReference type="PANTHER" id="PTHR32182:SF0">
    <property type="entry name" value="DNA REPLICATION AND REPAIR PROTEIN RECF"/>
    <property type="match status" value="1"/>
</dbReference>
<dbReference type="InterPro" id="IPR027417">
    <property type="entry name" value="P-loop_NTPase"/>
</dbReference>
<evidence type="ECO:0000256" key="13">
    <source>
        <dbReference type="HAMAP-Rule" id="MF_00365"/>
    </source>
</evidence>
<dbReference type="SUPFAM" id="SSF52540">
    <property type="entry name" value="P-loop containing nucleoside triphosphate hydrolases"/>
    <property type="match status" value="1"/>
</dbReference>
<dbReference type="Gene3D" id="3.40.50.300">
    <property type="entry name" value="P-loop containing nucleotide triphosphate hydrolases"/>
    <property type="match status" value="1"/>
</dbReference>
<keyword evidence="4 13" id="KW-0963">Cytoplasm</keyword>
<protein>
    <recommendedName>
        <fullName evidence="3 13">DNA replication and repair protein RecF</fullName>
    </recommendedName>
</protein>
<dbReference type="HAMAP" id="MF_00365">
    <property type="entry name" value="RecF"/>
    <property type="match status" value="1"/>
</dbReference>
<dbReference type="PANTHER" id="PTHR32182">
    <property type="entry name" value="DNA REPLICATION AND REPAIR PROTEIN RECF"/>
    <property type="match status" value="1"/>
</dbReference>
<dbReference type="GO" id="GO:0000731">
    <property type="term" value="P:DNA synthesis involved in DNA repair"/>
    <property type="evidence" value="ECO:0007669"/>
    <property type="project" value="TreeGrafter"/>
</dbReference>
<feature type="domain" description="RecF/RecN/SMC N-terminal" evidence="15">
    <location>
        <begin position="3"/>
        <end position="378"/>
    </location>
</feature>
<dbReference type="GO" id="GO:0005737">
    <property type="term" value="C:cytoplasm"/>
    <property type="evidence" value="ECO:0007669"/>
    <property type="project" value="UniProtKB-SubCell"/>
</dbReference>
<name>A0A0B7P183_PROFF</name>
<reference evidence="16" key="1">
    <citation type="submission" date="2014-08" db="EMBL/GenBank/DDBJ databases">
        <authorList>
            <person name="Falentin Helene"/>
        </authorList>
    </citation>
    <scope>NUCLEOTIDE SEQUENCE</scope>
</reference>
<organism evidence="16">
    <name type="scientific">Propionibacterium freudenreichii subsp. freudenreichii</name>
    <dbReference type="NCBI Taxonomy" id="66712"/>
    <lineage>
        <taxon>Bacteria</taxon>
        <taxon>Bacillati</taxon>
        <taxon>Actinomycetota</taxon>
        <taxon>Actinomycetes</taxon>
        <taxon>Propionibacteriales</taxon>
        <taxon>Propionibacteriaceae</taxon>
        <taxon>Propionibacterium</taxon>
    </lineage>
</organism>
<evidence type="ECO:0000256" key="14">
    <source>
        <dbReference type="RuleBase" id="RU000578"/>
    </source>
</evidence>
<evidence type="ECO:0000256" key="3">
    <source>
        <dbReference type="ARBA" id="ARBA00020170"/>
    </source>
</evidence>
<dbReference type="GO" id="GO:0009432">
    <property type="term" value="P:SOS response"/>
    <property type="evidence" value="ECO:0007669"/>
    <property type="project" value="UniProtKB-UniRule"/>
</dbReference>
<evidence type="ECO:0000256" key="5">
    <source>
        <dbReference type="ARBA" id="ARBA00022705"/>
    </source>
</evidence>
<accession>A0A0B7P183</accession>
<evidence type="ECO:0000256" key="6">
    <source>
        <dbReference type="ARBA" id="ARBA00022741"/>
    </source>
</evidence>
<evidence type="ECO:0000256" key="8">
    <source>
        <dbReference type="ARBA" id="ARBA00022840"/>
    </source>
</evidence>
<feature type="binding site" evidence="13">
    <location>
        <begin position="30"/>
        <end position="37"/>
    </location>
    <ligand>
        <name>ATP</name>
        <dbReference type="ChEBI" id="CHEBI:30616"/>
    </ligand>
</feature>
<evidence type="ECO:0000256" key="4">
    <source>
        <dbReference type="ARBA" id="ARBA00022490"/>
    </source>
</evidence>
<dbReference type="GO" id="GO:0006302">
    <property type="term" value="P:double-strand break repair"/>
    <property type="evidence" value="ECO:0007669"/>
    <property type="project" value="TreeGrafter"/>
</dbReference>
<dbReference type="InterPro" id="IPR003395">
    <property type="entry name" value="RecF/RecN/SMC_N"/>
</dbReference>
<proteinExistence type="inferred from homology"/>
<dbReference type="EMBL" id="LM676430">
    <property type="protein sequence ID" value="CEP27238.1"/>
    <property type="molecule type" value="Genomic_DNA"/>
</dbReference>
<keyword evidence="10 13" id="KW-0234">DNA repair</keyword>
<evidence type="ECO:0000256" key="10">
    <source>
        <dbReference type="ARBA" id="ARBA00023204"/>
    </source>
</evidence>
<dbReference type="Pfam" id="PF02463">
    <property type="entry name" value="SMC_N"/>
    <property type="match status" value="1"/>
</dbReference>
<keyword evidence="9 13" id="KW-0238">DNA-binding</keyword>
<dbReference type="Gene3D" id="1.20.1050.90">
    <property type="entry name" value="RecF/RecN/SMC, N-terminal domain"/>
    <property type="match status" value="1"/>
</dbReference>
<keyword evidence="11 13" id="KW-0742">SOS response</keyword>
<dbReference type="PROSITE" id="PS00618">
    <property type="entry name" value="RECF_2"/>
    <property type="match status" value="1"/>
</dbReference>
<keyword evidence="8 13" id="KW-0067">ATP-binding</keyword>
<evidence type="ECO:0000256" key="7">
    <source>
        <dbReference type="ARBA" id="ARBA00022763"/>
    </source>
</evidence>
<evidence type="ECO:0000256" key="9">
    <source>
        <dbReference type="ARBA" id="ARBA00023125"/>
    </source>
</evidence>
<keyword evidence="7 13" id="KW-0227">DNA damage</keyword>
<dbReference type="InterPro" id="IPR042174">
    <property type="entry name" value="RecF_2"/>
</dbReference>
<evidence type="ECO:0000313" key="16">
    <source>
        <dbReference type="EMBL" id="CEP27238.1"/>
    </source>
</evidence>
<comment type="function">
    <text evidence="12 13 14">The RecF protein is involved in DNA metabolism; it is required for DNA replication and normal SOS inducibility. RecF binds preferentially to single-stranded, linear DNA. It also seems to bind ATP.</text>
</comment>
<dbReference type="InterPro" id="IPR018078">
    <property type="entry name" value="DNA-binding_RecF_CS"/>
</dbReference>
<evidence type="ECO:0000256" key="1">
    <source>
        <dbReference type="ARBA" id="ARBA00004496"/>
    </source>
</evidence>
<evidence type="ECO:0000256" key="2">
    <source>
        <dbReference type="ARBA" id="ARBA00008016"/>
    </source>
</evidence>
<dbReference type="GO" id="GO:0003697">
    <property type="term" value="F:single-stranded DNA binding"/>
    <property type="evidence" value="ECO:0007669"/>
    <property type="project" value="UniProtKB-UniRule"/>
</dbReference>
<keyword evidence="6 13" id="KW-0547">Nucleotide-binding</keyword>
<dbReference type="GO" id="GO:0005524">
    <property type="term" value="F:ATP binding"/>
    <property type="evidence" value="ECO:0007669"/>
    <property type="project" value="UniProtKB-UniRule"/>
</dbReference>
<evidence type="ECO:0000259" key="15">
    <source>
        <dbReference type="Pfam" id="PF02463"/>
    </source>
</evidence>